<sequence length="312" mass="35526">MMAINIIDHDTLLCLKTDKGPQQRAIPLILRSEWFEPNLCNNTTKINYGIIKDTIAIPASRIGIIFTSNSSPNDDNDDFHLTNDYKPDPPPFASWNPYSMNENNPAAAAARYMGFYGYPNPIIIPYPVFVSQDPYYPYQDFDDYEDMMSRASTRRGSNYRNSPIYYLRLPPTPYMFIPGLGYHSQPPTFTPSFSPLLPYNPIQALPVPPAINPFINLPVPFISNGKPTGIYQLDSNPQPQQYQPFAPPPPPIPSRPYRPPTFTPPPPQSYVPFDSKISQLKRPYLFNGRPEQIYLLQSGFNPMYQSPIPGYY</sequence>
<dbReference type="EMBL" id="LR899013">
    <property type="protein sequence ID" value="CAD7090392.1"/>
    <property type="molecule type" value="Genomic_DNA"/>
</dbReference>
<name>A0A7R8Z237_HERIL</name>
<proteinExistence type="predicted"/>
<evidence type="ECO:0000313" key="3">
    <source>
        <dbReference type="Proteomes" id="UP000594454"/>
    </source>
</evidence>
<accession>A0A7R8Z237</accession>
<reference evidence="2 3" key="1">
    <citation type="submission" date="2020-11" db="EMBL/GenBank/DDBJ databases">
        <authorList>
            <person name="Wallbank WR R."/>
            <person name="Pardo Diaz C."/>
            <person name="Kozak K."/>
            <person name="Martin S."/>
            <person name="Jiggins C."/>
            <person name="Moest M."/>
            <person name="Warren A I."/>
            <person name="Generalovic N T."/>
            <person name="Byers J.R.P. K."/>
            <person name="Montejo-Kovacevich G."/>
            <person name="Yen C E."/>
        </authorList>
    </citation>
    <scope>NUCLEOTIDE SEQUENCE [LARGE SCALE GENOMIC DNA]</scope>
</reference>
<protein>
    <submittedName>
        <fullName evidence="2">Uncharacterized protein</fullName>
    </submittedName>
</protein>
<dbReference type="OrthoDB" id="7700260at2759"/>
<dbReference type="InParanoid" id="A0A7R8Z237"/>
<feature type="compositionally biased region" description="Pro residues" evidence="1">
    <location>
        <begin position="245"/>
        <end position="265"/>
    </location>
</feature>
<evidence type="ECO:0000256" key="1">
    <source>
        <dbReference type="SAM" id="MobiDB-lite"/>
    </source>
</evidence>
<dbReference type="AlphaFoldDB" id="A0A7R8Z237"/>
<dbReference type="Pfam" id="PF16027">
    <property type="entry name" value="DUF4786"/>
    <property type="match status" value="1"/>
</dbReference>
<feature type="region of interest" description="Disordered" evidence="1">
    <location>
        <begin position="233"/>
        <end position="265"/>
    </location>
</feature>
<gene>
    <name evidence="2" type="ORF">HERILL_LOCUS12876</name>
</gene>
<evidence type="ECO:0000313" key="2">
    <source>
        <dbReference type="EMBL" id="CAD7090392.1"/>
    </source>
</evidence>
<dbReference type="InterPro" id="IPR031983">
    <property type="entry name" value="DUF4786"/>
</dbReference>
<organism evidence="2 3">
    <name type="scientific">Hermetia illucens</name>
    <name type="common">Black soldier fly</name>
    <dbReference type="NCBI Taxonomy" id="343691"/>
    <lineage>
        <taxon>Eukaryota</taxon>
        <taxon>Metazoa</taxon>
        <taxon>Ecdysozoa</taxon>
        <taxon>Arthropoda</taxon>
        <taxon>Hexapoda</taxon>
        <taxon>Insecta</taxon>
        <taxon>Pterygota</taxon>
        <taxon>Neoptera</taxon>
        <taxon>Endopterygota</taxon>
        <taxon>Diptera</taxon>
        <taxon>Brachycera</taxon>
        <taxon>Stratiomyomorpha</taxon>
        <taxon>Stratiomyidae</taxon>
        <taxon>Hermetiinae</taxon>
        <taxon>Hermetia</taxon>
    </lineage>
</organism>
<keyword evidence="3" id="KW-1185">Reference proteome</keyword>
<dbReference type="Proteomes" id="UP000594454">
    <property type="component" value="Chromosome 5"/>
</dbReference>